<dbReference type="Proteomes" id="UP001215180">
    <property type="component" value="Unassembled WGS sequence"/>
</dbReference>
<dbReference type="RefSeq" id="WP_223232805.1">
    <property type="nucleotide sequence ID" value="NZ_AAXMGC020000001.1"/>
</dbReference>
<organism evidence="3 4">
    <name type="scientific">Enterobacter cloacae</name>
    <dbReference type="NCBI Taxonomy" id="550"/>
    <lineage>
        <taxon>Bacteria</taxon>
        <taxon>Pseudomonadati</taxon>
        <taxon>Pseudomonadota</taxon>
        <taxon>Gammaproteobacteria</taxon>
        <taxon>Enterobacterales</taxon>
        <taxon>Enterobacteriaceae</taxon>
        <taxon>Enterobacter</taxon>
        <taxon>Enterobacter cloacae complex</taxon>
    </lineage>
</organism>
<name>A0AAW6S4J7_ENTCL</name>
<reference evidence="2" key="2">
    <citation type="submission" date="2023-03" db="EMBL/GenBank/DDBJ databases">
        <title>A Study on Prevalence and Characterization of Enterobacter cloacae strains in China.</title>
        <authorList>
            <person name="Zheng Z."/>
        </authorList>
    </citation>
    <scope>NUCLEOTIDE SEQUENCE</scope>
    <source>
        <strain evidence="2">EC77</strain>
    </source>
</reference>
<feature type="region of interest" description="Disordered" evidence="1">
    <location>
        <begin position="1"/>
        <end position="25"/>
    </location>
</feature>
<reference evidence="3" key="1">
    <citation type="submission" date="2022-09" db="EMBL/GenBank/DDBJ databases">
        <title>Intensive care unit water sources are persistently colonized with multi-drug resistant bacteria and are the site of extensive horizontal gene transfer of antibiotic resistance genes.</title>
        <authorList>
            <person name="Diorio-Toth L."/>
        </authorList>
    </citation>
    <scope>NUCLEOTIDE SEQUENCE</scope>
    <source>
        <strain evidence="3">GD04139</strain>
    </source>
</reference>
<dbReference type="EMBL" id="JARJGR010000852">
    <property type="protein sequence ID" value="MDF3639854.1"/>
    <property type="molecule type" value="Genomic_DNA"/>
</dbReference>
<evidence type="ECO:0000313" key="4">
    <source>
        <dbReference type="Proteomes" id="UP001158360"/>
    </source>
</evidence>
<evidence type="ECO:0000256" key="1">
    <source>
        <dbReference type="SAM" id="MobiDB-lite"/>
    </source>
</evidence>
<proteinExistence type="predicted"/>
<evidence type="ECO:0000313" key="3">
    <source>
        <dbReference type="EMBL" id="MDH0196055.1"/>
    </source>
</evidence>
<dbReference type="EMBL" id="JAODZM010000013">
    <property type="protein sequence ID" value="MDH0196055.1"/>
    <property type="molecule type" value="Genomic_DNA"/>
</dbReference>
<comment type="caution">
    <text evidence="3">The sequence shown here is derived from an EMBL/GenBank/DDBJ whole genome shotgun (WGS) entry which is preliminary data.</text>
</comment>
<evidence type="ECO:0000313" key="2">
    <source>
        <dbReference type="EMBL" id="MDF3639854.1"/>
    </source>
</evidence>
<dbReference type="GeneID" id="83573747"/>
<accession>A0AAW6S4J7</accession>
<dbReference type="Proteomes" id="UP001158360">
    <property type="component" value="Unassembled WGS sequence"/>
</dbReference>
<protein>
    <submittedName>
        <fullName evidence="3">Uncharacterized protein</fullName>
    </submittedName>
</protein>
<dbReference type="AlphaFoldDB" id="A0AAW6S4J7"/>
<sequence length="25" mass="2809">MLSVEKDDPREAPESGDKKPQPVKK</sequence>
<gene>
    <name evidence="3" type="ORF">N7383_10470</name>
    <name evidence="2" type="ORF">P3S46_21865</name>
</gene>